<keyword evidence="3" id="KW-0378">Hydrolase</keyword>
<dbReference type="Gene3D" id="3.40.50.300">
    <property type="entry name" value="P-loop containing nucleotide triphosphate hydrolases"/>
    <property type="match status" value="2"/>
</dbReference>
<dbReference type="SUPFAM" id="SSF52540">
    <property type="entry name" value="P-loop containing nucleoside triphosphate hydrolases"/>
    <property type="match status" value="1"/>
</dbReference>
<dbReference type="PANTHER" id="PTHR47396">
    <property type="entry name" value="TYPE I RESTRICTION ENZYME ECOKI R PROTEIN"/>
    <property type="match status" value="1"/>
</dbReference>
<evidence type="ECO:0000259" key="2">
    <source>
        <dbReference type="PROSITE" id="PS51194"/>
    </source>
</evidence>
<dbReference type="Pfam" id="PF00271">
    <property type="entry name" value="Helicase_C"/>
    <property type="match status" value="1"/>
</dbReference>
<gene>
    <name evidence="3" type="ORF">HP548_02820</name>
</gene>
<dbReference type="InterPro" id="IPR001650">
    <property type="entry name" value="Helicase_C-like"/>
</dbReference>
<dbReference type="SMART" id="SM00487">
    <property type="entry name" value="DEXDc"/>
    <property type="match status" value="1"/>
</dbReference>
<dbReference type="InterPro" id="IPR014001">
    <property type="entry name" value="Helicase_ATP-bd"/>
</dbReference>
<dbReference type="EMBL" id="JABMCC010000089">
    <property type="protein sequence ID" value="NUU53029.1"/>
    <property type="molecule type" value="Genomic_DNA"/>
</dbReference>
<comment type="caution">
    <text evidence="3">The sequence shown here is derived from an EMBL/GenBank/DDBJ whole genome shotgun (WGS) entry which is preliminary data.</text>
</comment>
<organism evidence="3 4">
    <name type="scientific">Paenibacillus taichungensis</name>
    <dbReference type="NCBI Taxonomy" id="484184"/>
    <lineage>
        <taxon>Bacteria</taxon>
        <taxon>Bacillati</taxon>
        <taxon>Bacillota</taxon>
        <taxon>Bacilli</taxon>
        <taxon>Bacillales</taxon>
        <taxon>Paenibacillaceae</taxon>
        <taxon>Paenibacillus</taxon>
    </lineage>
</organism>
<evidence type="ECO:0000259" key="1">
    <source>
        <dbReference type="PROSITE" id="PS51192"/>
    </source>
</evidence>
<name>A0ABX2MEM5_9BACL</name>
<dbReference type="PROSITE" id="PS51192">
    <property type="entry name" value="HELICASE_ATP_BIND_1"/>
    <property type="match status" value="1"/>
</dbReference>
<keyword evidence="4" id="KW-1185">Reference proteome</keyword>
<dbReference type="PANTHER" id="PTHR47396:SF1">
    <property type="entry name" value="ATP-DEPENDENT HELICASE IRC3-RELATED"/>
    <property type="match status" value="1"/>
</dbReference>
<dbReference type="SMART" id="SM00490">
    <property type="entry name" value="HELICc"/>
    <property type="match status" value="1"/>
</dbReference>
<keyword evidence="3" id="KW-0547">Nucleotide-binding</keyword>
<feature type="domain" description="Helicase ATP-binding" evidence="1">
    <location>
        <begin position="18"/>
        <end position="173"/>
    </location>
</feature>
<proteinExistence type="predicted"/>
<sequence length="571" mass="64810">MAISLRDYQNEASSIVFEKLAAGVKRQLIVLPTGAGKTIVAAAVSKLFKETFDINRPIVFIAHRDELLKQTASKMSLVWKDVRVGRVKGADNEQEVDVIVASTQTLVRGRQMVRPSLVIYDEAHHSVSKGSYKVLETLGCFEEDGPPLLGITATPNRLDRQALGQVYEEIVYEKTILDLILSKYLCDIRGKKIVADELNLDSVQTLAGDFNEKQLGEQMGQESVIDTIVQAYLEHGEERKTIIFAVNVKQTYEISDRLSSYGVKAAGIDGSLPEETRDQLLADFSQGILQVMVNCMILTEGFDEPSVSCIMMARPTKSESLYTQCIGRGTRLYPDKVDCLVLDIVGVSEKHSLMTLSDLFPPGRIEDDEEIDEDILKDEMLEDGESVLEFQERLHQIAFEHGKKMHEINLFSTKTIYLWNSISGSAYYISIGKKQYCYLIKDDTHWWILFEHTNKRLYPLHDEALSLEYAQGIAESFLQTISTKIIYKEARWRHHPMSPAQRSQLDKNAIAYDDTWTKGQASDVLNSIFGERIATKVIDRFNGELYRSMLSNQYVRDKIYQDLSKIQKEIN</sequence>
<dbReference type="InterPro" id="IPR050742">
    <property type="entry name" value="Helicase_Restrict-Modif_Enz"/>
</dbReference>
<keyword evidence="3" id="KW-0067">ATP-binding</keyword>
<keyword evidence="3" id="KW-0347">Helicase</keyword>
<protein>
    <submittedName>
        <fullName evidence="3">DEAD/DEAH box helicase</fullName>
    </submittedName>
</protein>
<dbReference type="GeneID" id="97129620"/>
<reference evidence="3 4" key="1">
    <citation type="submission" date="2020-05" db="EMBL/GenBank/DDBJ databases">
        <title>Genome Sequencing of Type Strains.</title>
        <authorList>
            <person name="Lemaire J.F."/>
            <person name="Inderbitzin P."/>
            <person name="Gregorio O.A."/>
            <person name="Collins S.B."/>
            <person name="Wespe N."/>
            <person name="Knight-Connoni V."/>
        </authorList>
    </citation>
    <scope>NUCLEOTIDE SEQUENCE [LARGE SCALE GENOMIC DNA]</scope>
    <source>
        <strain evidence="3 4">DSM 19942</strain>
    </source>
</reference>
<dbReference type="Proteomes" id="UP000577724">
    <property type="component" value="Unassembled WGS sequence"/>
</dbReference>
<dbReference type="GO" id="GO:0004386">
    <property type="term" value="F:helicase activity"/>
    <property type="evidence" value="ECO:0007669"/>
    <property type="project" value="UniProtKB-KW"/>
</dbReference>
<evidence type="ECO:0000313" key="4">
    <source>
        <dbReference type="Proteomes" id="UP000577724"/>
    </source>
</evidence>
<evidence type="ECO:0000313" key="3">
    <source>
        <dbReference type="EMBL" id="NUU53029.1"/>
    </source>
</evidence>
<dbReference type="InterPro" id="IPR006935">
    <property type="entry name" value="Helicase/UvrB_N"/>
</dbReference>
<dbReference type="RefSeq" id="WP_175380833.1">
    <property type="nucleotide sequence ID" value="NZ_CBCRYD010000030.1"/>
</dbReference>
<dbReference type="PROSITE" id="PS51194">
    <property type="entry name" value="HELICASE_CTER"/>
    <property type="match status" value="1"/>
</dbReference>
<dbReference type="InterPro" id="IPR027417">
    <property type="entry name" value="P-loop_NTPase"/>
</dbReference>
<feature type="domain" description="Helicase C-terminal" evidence="2">
    <location>
        <begin position="227"/>
        <end position="396"/>
    </location>
</feature>
<dbReference type="Pfam" id="PF04851">
    <property type="entry name" value="ResIII"/>
    <property type="match status" value="1"/>
</dbReference>
<accession>A0ABX2MEM5</accession>